<dbReference type="Gene3D" id="3.20.20.80">
    <property type="entry name" value="Glycosidases"/>
    <property type="match status" value="1"/>
</dbReference>
<reference evidence="1" key="1">
    <citation type="submission" date="2014-07" db="EMBL/GenBank/DDBJ databases">
        <authorList>
            <person name="Zhang J.E."/>
            <person name="Yang H."/>
            <person name="Guo J."/>
            <person name="Deng Z."/>
            <person name="Luo H."/>
            <person name="Luo M."/>
            <person name="Zhao B."/>
        </authorList>
    </citation>
    <scope>NUCLEOTIDE SEQUENCE</scope>
    <source>
        <strain evidence="1">AM4</strain>
    </source>
</reference>
<dbReference type="SUPFAM" id="SSF51445">
    <property type="entry name" value="(Trans)glycosidases"/>
    <property type="match status" value="1"/>
</dbReference>
<gene>
    <name evidence="1" type="ORF">AAM4_1183</name>
</gene>
<sequence length="535" mass="56390">MLPSRRRERRAKRTPVTRRGALGALLAGAAVATASVHLLRGRRPKLPAAPKTSAPTEGIDRRVLLDVAGPNGGLMSFDELVDRQTNGAGEDARDDALLDAATLELIELSPLRPHTEATAALELPTLRPACLTLSWPTTHGYSALFVDLPGPGHYALAELAARGLHEAQEDVQTRLRAAGSEVQEVDALRTRTAQALQECEAAAAPAERAVGADSALEAATAAQLAQDEAASRLGPDDAMLGVTFTAVPASGRSAQAVSRLAGADRTVLVRIVVEDTDAVDEMDGWRRCMAELHAAGARVMVQICDSQALADFDEAAWMRRIGALIAAFPDADAWEIGNELAGEWTGSDAVERTLQAARALAADPATASAPRVLTLYYQLGQGAAAESVMSWAATNLIQELAELTDVVGMSVYPQWHPLGSGARRVLETLGRLAGDKPTALTELGYGAQDLDGGPWWFGSPDDVEAGRAAVARHLTAVALGQPRAWAAPLWWYYLQDEGLVSEAPDASGTRASDGEPHSGAVAQDLVEAARIEGSD</sequence>
<organism evidence="1">
    <name type="scientific">Actinomyces succiniciruminis</name>
    <dbReference type="NCBI Taxonomy" id="1522002"/>
    <lineage>
        <taxon>Bacteria</taxon>
        <taxon>Bacillati</taxon>
        <taxon>Actinomycetota</taxon>
        <taxon>Actinomycetes</taxon>
        <taxon>Actinomycetales</taxon>
        <taxon>Actinomycetaceae</taxon>
        <taxon>Actinomyces</taxon>
    </lineage>
</organism>
<protein>
    <submittedName>
        <fullName evidence="1">Glycoside hydrolase, superfamily</fullName>
    </submittedName>
</protein>
<dbReference type="GO" id="GO:0016787">
    <property type="term" value="F:hydrolase activity"/>
    <property type="evidence" value="ECO:0007669"/>
    <property type="project" value="UniProtKB-KW"/>
</dbReference>
<dbReference type="InterPro" id="IPR017853">
    <property type="entry name" value="GH"/>
</dbReference>
<proteinExistence type="predicted"/>
<keyword evidence="1" id="KW-0378">Hydrolase</keyword>
<accession>A0A1L7RAY4</accession>
<dbReference type="AlphaFoldDB" id="A0A1L7RAY4"/>
<name>A0A1L7RAY4_9ACTO</name>
<evidence type="ECO:0000313" key="1">
    <source>
        <dbReference type="EMBL" id="CED91015.1"/>
    </source>
</evidence>
<dbReference type="EMBL" id="LK995493">
    <property type="protein sequence ID" value="CED91015.1"/>
    <property type="molecule type" value="Genomic_DNA"/>
</dbReference>